<proteinExistence type="inferred from homology"/>
<dbReference type="InterPro" id="IPR017871">
    <property type="entry name" value="ABC_transporter-like_CS"/>
</dbReference>
<evidence type="ECO:0000256" key="3">
    <source>
        <dbReference type="ARBA" id="ARBA00022448"/>
    </source>
</evidence>
<dbReference type="CDD" id="cd03257">
    <property type="entry name" value="ABC_NikE_OppD_transporters"/>
    <property type="match status" value="1"/>
</dbReference>
<evidence type="ECO:0000256" key="2">
    <source>
        <dbReference type="ARBA" id="ARBA00005417"/>
    </source>
</evidence>
<keyword evidence="5" id="KW-0547">Nucleotide-binding</keyword>
<dbReference type="InterPro" id="IPR027417">
    <property type="entry name" value="P-loop_NTPase"/>
</dbReference>
<comment type="subcellular location">
    <subcellularLocation>
        <location evidence="1">Cell inner membrane</location>
        <topology evidence="1">Peripheral membrane protein</topology>
    </subcellularLocation>
</comment>
<evidence type="ECO:0000256" key="7">
    <source>
        <dbReference type="ARBA" id="ARBA00023136"/>
    </source>
</evidence>
<comment type="similarity">
    <text evidence="2">Belongs to the ABC transporter superfamily.</text>
</comment>
<dbReference type="AlphaFoldDB" id="A0A5J6MDF2"/>
<feature type="domain" description="ABC transporter" evidence="8">
    <location>
        <begin position="22"/>
        <end position="270"/>
    </location>
</feature>
<dbReference type="NCBIfam" id="TIGR01727">
    <property type="entry name" value="oligo_HPY"/>
    <property type="match status" value="1"/>
</dbReference>
<keyword evidence="6 9" id="KW-0067">ATP-binding</keyword>
<keyword evidence="4" id="KW-1003">Cell membrane</keyword>
<organism evidence="9 10">
    <name type="scientific">Hypericibacter terrae</name>
    <dbReference type="NCBI Taxonomy" id="2602015"/>
    <lineage>
        <taxon>Bacteria</taxon>
        <taxon>Pseudomonadati</taxon>
        <taxon>Pseudomonadota</taxon>
        <taxon>Alphaproteobacteria</taxon>
        <taxon>Rhodospirillales</taxon>
        <taxon>Dongiaceae</taxon>
        <taxon>Hypericibacter</taxon>
    </lineage>
</organism>
<evidence type="ECO:0000256" key="4">
    <source>
        <dbReference type="ARBA" id="ARBA00022475"/>
    </source>
</evidence>
<evidence type="ECO:0000313" key="9">
    <source>
        <dbReference type="EMBL" id="QEX14997.1"/>
    </source>
</evidence>
<dbReference type="InterPro" id="IPR013563">
    <property type="entry name" value="Oligopep_ABC_C"/>
</dbReference>
<dbReference type="InterPro" id="IPR003439">
    <property type="entry name" value="ABC_transporter-like_ATP-bd"/>
</dbReference>
<dbReference type="OrthoDB" id="37801at2"/>
<keyword evidence="3" id="KW-0813">Transport</keyword>
<evidence type="ECO:0000313" key="10">
    <source>
        <dbReference type="Proteomes" id="UP000326202"/>
    </source>
</evidence>
<dbReference type="Gene3D" id="3.40.50.300">
    <property type="entry name" value="P-loop containing nucleotide triphosphate hydrolases"/>
    <property type="match status" value="1"/>
</dbReference>
<dbReference type="EMBL" id="CP042906">
    <property type="protein sequence ID" value="QEX14997.1"/>
    <property type="molecule type" value="Genomic_DNA"/>
</dbReference>
<evidence type="ECO:0000256" key="6">
    <source>
        <dbReference type="ARBA" id="ARBA00022840"/>
    </source>
</evidence>
<dbReference type="Pfam" id="PF00005">
    <property type="entry name" value="ABC_tran"/>
    <property type="match status" value="1"/>
</dbReference>
<dbReference type="Proteomes" id="UP000326202">
    <property type="component" value="Chromosome"/>
</dbReference>
<dbReference type="FunFam" id="3.40.50.300:FF:000016">
    <property type="entry name" value="Oligopeptide ABC transporter ATP-binding component"/>
    <property type="match status" value="1"/>
</dbReference>
<evidence type="ECO:0000259" key="8">
    <source>
        <dbReference type="PROSITE" id="PS50893"/>
    </source>
</evidence>
<dbReference type="Pfam" id="PF08352">
    <property type="entry name" value="oligo_HPY"/>
    <property type="match status" value="1"/>
</dbReference>
<dbReference type="GO" id="GO:0005886">
    <property type="term" value="C:plasma membrane"/>
    <property type="evidence" value="ECO:0007669"/>
    <property type="project" value="UniProtKB-SubCell"/>
</dbReference>
<dbReference type="GO" id="GO:0016887">
    <property type="term" value="F:ATP hydrolysis activity"/>
    <property type="evidence" value="ECO:0007669"/>
    <property type="project" value="InterPro"/>
</dbReference>
<dbReference type="InterPro" id="IPR050388">
    <property type="entry name" value="ABC_Ni/Peptide_Import"/>
</dbReference>
<dbReference type="PANTHER" id="PTHR43297:SF2">
    <property type="entry name" value="DIPEPTIDE TRANSPORT ATP-BINDING PROTEIN DPPD"/>
    <property type="match status" value="1"/>
</dbReference>
<evidence type="ECO:0000256" key="5">
    <source>
        <dbReference type="ARBA" id="ARBA00022741"/>
    </source>
</evidence>
<keyword evidence="10" id="KW-1185">Reference proteome</keyword>
<accession>A0A5J6MDF2</accession>
<dbReference type="KEGG" id="htq:FRZ44_02770"/>
<reference evidence="9 10" key="1">
    <citation type="submission" date="2019-08" db="EMBL/GenBank/DDBJ databases">
        <title>Hyperibacter terrae gen. nov., sp. nov. and Hyperibacter viscosus sp. nov., two new members in the family Rhodospirillaceae isolated from the rhizosphere of Hypericum perforatum.</title>
        <authorList>
            <person name="Noviana Z."/>
        </authorList>
    </citation>
    <scope>NUCLEOTIDE SEQUENCE [LARGE SCALE GENOMIC DNA]</scope>
    <source>
        <strain evidence="9 10">R5913</strain>
    </source>
</reference>
<dbReference type="GO" id="GO:0005524">
    <property type="term" value="F:ATP binding"/>
    <property type="evidence" value="ECO:0007669"/>
    <property type="project" value="UniProtKB-KW"/>
</dbReference>
<dbReference type="GO" id="GO:0055085">
    <property type="term" value="P:transmembrane transport"/>
    <property type="evidence" value="ECO:0007669"/>
    <property type="project" value="UniProtKB-ARBA"/>
</dbReference>
<protein>
    <submittedName>
        <fullName evidence="9">ABC transporter ATP-binding protein</fullName>
    </submittedName>
</protein>
<dbReference type="PROSITE" id="PS00211">
    <property type="entry name" value="ABC_TRANSPORTER_1"/>
    <property type="match status" value="1"/>
</dbReference>
<gene>
    <name evidence="9" type="ORF">FRZ44_02770</name>
</gene>
<dbReference type="PANTHER" id="PTHR43297">
    <property type="entry name" value="OLIGOPEPTIDE TRANSPORT ATP-BINDING PROTEIN APPD"/>
    <property type="match status" value="1"/>
</dbReference>
<dbReference type="SMART" id="SM00382">
    <property type="entry name" value="AAA"/>
    <property type="match status" value="1"/>
</dbReference>
<dbReference type="GO" id="GO:0015833">
    <property type="term" value="P:peptide transport"/>
    <property type="evidence" value="ECO:0007669"/>
    <property type="project" value="InterPro"/>
</dbReference>
<sequence>MTSANVQAFLAPVGEADNVLDIRDLSIDFRTPKGSVHALRHVSLAVPRGSIVGLVGESGSGKSTLALAAMGLMQGNAQIANGSLQFSGMDLRKLTPEAWRAIRGKRISMVFQDPMTSLNPVRSIGLQMMDIQYRDRSAGMGQRRRKAVEMLKRVGIPDPERQLKRHPHEFSGGMRQRIAIAMGLLEKPELLIADEPTTALDVTLEAQIIHLLRELRQEFGGSILFISHNLGVIAELCDIVVVLYAGEVVEQGPVREIFHRPKHPYTQALLECDPARIDLISRDLPTIPGDVPNLLQVPPGCVFAPRCPKVFDRCRVEAPGDWTVSHGHVTRCHLLDGAARG</sequence>
<name>A0A5J6MDF2_9PROT</name>
<dbReference type="InterPro" id="IPR003593">
    <property type="entry name" value="AAA+_ATPase"/>
</dbReference>
<evidence type="ECO:0000256" key="1">
    <source>
        <dbReference type="ARBA" id="ARBA00004417"/>
    </source>
</evidence>
<dbReference type="PROSITE" id="PS50893">
    <property type="entry name" value="ABC_TRANSPORTER_2"/>
    <property type="match status" value="1"/>
</dbReference>
<dbReference type="RefSeq" id="WP_151175497.1">
    <property type="nucleotide sequence ID" value="NZ_CP042906.1"/>
</dbReference>
<keyword evidence="7" id="KW-0472">Membrane</keyword>
<dbReference type="SUPFAM" id="SSF52540">
    <property type="entry name" value="P-loop containing nucleoside triphosphate hydrolases"/>
    <property type="match status" value="1"/>
</dbReference>